<dbReference type="PANTHER" id="PTHR46399">
    <property type="entry name" value="B30.2/SPRY DOMAIN-CONTAINING PROTEIN"/>
    <property type="match status" value="1"/>
</dbReference>
<dbReference type="AlphaFoldDB" id="A0A8J2PH24"/>
<dbReference type="GO" id="GO:0005790">
    <property type="term" value="C:smooth endoplasmic reticulum"/>
    <property type="evidence" value="ECO:0007669"/>
    <property type="project" value="TreeGrafter"/>
</dbReference>
<dbReference type="GO" id="GO:0042383">
    <property type="term" value="C:sarcolemma"/>
    <property type="evidence" value="ECO:0007669"/>
    <property type="project" value="TreeGrafter"/>
</dbReference>
<accession>A0A8J2PH24</accession>
<dbReference type="GO" id="GO:0030018">
    <property type="term" value="C:Z disc"/>
    <property type="evidence" value="ECO:0007669"/>
    <property type="project" value="TreeGrafter"/>
</dbReference>
<dbReference type="GO" id="GO:0034704">
    <property type="term" value="C:calcium channel complex"/>
    <property type="evidence" value="ECO:0007669"/>
    <property type="project" value="TreeGrafter"/>
</dbReference>
<dbReference type="Proteomes" id="UP000708208">
    <property type="component" value="Unassembled WGS sequence"/>
</dbReference>
<name>A0A8J2PH24_9HEXA</name>
<dbReference type="GO" id="GO:0006941">
    <property type="term" value="P:striated muscle contraction"/>
    <property type="evidence" value="ECO:0007669"/>
    <property type="project" value="TreeGrafter"/>
</dbReference>
<dbReference type="PANTHER" id="PTHR46399:SF8">
    <property type="entry name" value="B30.2_SPRY DOMAIN-CONTAINING PROTEIN"/>
    <property type="match status" value="1"/>
</dbReference>
<feature type="non-terminal residue" evidence="2">
    <location>
        <position position="82"/>
    </location>
</feature>
<reference evidence="2" key="1">
    <citation type="submission" date="2021-06" db="EMBL/GenBank/DDBJ databases">
        <authorList>
            <person name="Hodson N. C."/>
            <person name="Mongue J. A."/>
            <person name="Jaron S. K."/>
        </authorList>
    </citation>
    <scope>NUCLEOTIDE SEQUENCE</scope>
</reference>
<feature type="domain" description="Ryanodine receptor junctional solenoid" evidence="1">
    <location>
        <begin position="1"/>
        <end position="81"/>
    </location>
</feature>
<evidence type="ECO:0000313" key="3">
    <source>
        <dbReference type="Proteomes" id="UP000708208"/>
    </source>
</evidence>
<dbReference type="InterPro" id="IPR048581">
    <property type="entry name" value="RYDR_Jsol"/>
</dbReference>
<dbReference type="OrthoDB" id="300855at2759"/>
<dbReference type="InterPro" id="IPR015925">
    <property type="entry name" value="Ryanodine_IP3_receptor"/>
</dbReference>
<sequence length="82" mass="9538">MYAALCYQSNFRAAHTLCSYVDQKQLLYAIQAEYMSGPLRRGFYDLLIALHLESFATTMEVCKNEYIIPLTQELKDLYEDEA</sequence>
<protein>
    <recommendedName>
        <fullName evidence="1">Ryanodine receptor junctional solenoid domain-containing protein</fullName>
    </recommendedName>
</protein>
<proteinExistence type="predicted"/>
<keyword evidence="3" id="KW-1185">Reference proteome</keyword>
<dbReference type="GO" id="GO:0005219">
    <property type="term" value="F:ryanodine-sensitive calcium-release channel activity"/>
    <property type="evidence" value="ECO:0007669"/>
    <property type="project" value="TreeGrafter"/>
</dbReference>
<organism evidence="2 3">
    <name type="scientific">Allacma fusca</name>
    <dbReference type="NCBI Taxonomy" id="39272"/>
    <lineage>
        <taxon>Eukaryota</taxon>
        <taxon>Metazoa</taxon>
        <taxon>Ecdysozoa</taxon>
        <taxon>Arthropoda</taxon>
        <taxon>Hexapoda</taxon>
        <taxon>Collembola</taxon>
        <taxon>Symphypleona</taxon>
        <taxon>Sminthuridae</taxon>
        <taxon>Allacma</taxon>
    </lineage>
</organism>
<comment type="caution">
    <text evidence="2">The sequence shown here is derived from an EMBL/GenBank/DDBJ whole genome shotgun (WGS) entry which is preliminary data.</text>
</comment>
<gene>
    <name evidence="2" type="ORF">AFUS01_LOCUS25399</name>
</gene>
<dbReference type="GO" id="GO:0014808">
    <property type="term" value="P:release of sequestered calcium ion into cytosol by sarcoplasmic reticulum"/>
    <property type="evidence" value="ECO:0007669"/>
    <property type="project" value="TreeGrafter"/>
</dbReference>
<evidence type="ECO:0000313" key="2">
    <source>
        <dbReference type="EMBL" id="CAG7786850.1"/>
    </source>
</evidence>
<dbReference type="GO" id="GO:0033017">
    <property type="term" value="C:sarcoplasmic reticulum membrane"/>
    <property type="evidence" value="ECO:0007669"/>
    <property type="project" value="TreeGrafter"/>
</dbReference>
<evidence type="ECO:0000259" key="1">
    <source>
        <dbReference type="Pfam" id="PF21119"/>
    </source>
</evidence>
<dbReference type="EMBL" id="CAJVCH010327739">
    <property type="protein sequence ID" value="CAG7786850.1"/>
    <property type="molecule type" value="Genomic_DNA"/>
</dbReference>
<dbReference type="Pfam" id="PF21119">
    <property type="entry name" value="RYDR_Jsol"/>
    <property type="match status" value="1"/>
</dbReference>